<dbReference type="InterPro" id="IPR012951">
    <property type="entry name" value="BBE"/>
</dbReference>
<evidence type="ECO:0000313" key="6">
    <source>
        <dbReference type="EMBL" id="TFK33518.1"/>
    </source>
</evidence>
<dbReference type="EMBL" id="ML213647">
    <property type="protein sequence ID" value="TFK33518.1"/>
    <property type="molecule type" value="Genomic_DNA"/>
</dbReference>
<reference evidence="6 7" key="1">
    <citation type="journal article" date="2019" name="Nat. Ecol. Evol.">
        <title>Megaphylogeny resolves global patterns of mushroom evolution.</title>
        <authorList>
            <person name="Varga T."/>
            <person name="Krizsan K."/>
            <person name="Foldi C."/>
            <person name="Dima B."/>
            <person name="Sanchez-Garcia M."/>
            <person name="Sanchez-Ramirez S."/>
            <person name="Szollosi G.J."/>
            <person name="Szarkandi J.G."/>
            <person name="Papp V."/>
            <person name="Albert L."/>
            <person name="Andreopoulos W."/>
            <person name="Angelini C."/>
            <person name="Antonin V."/>
            <person name="Barry K.W."/>
            <person name="Bougher N.L."/>
            <person name="Buchanan P."/>
            <person name="Buyck B."/>
            <person name="Bense V."/>
            <person name="Catcheside P."/>
            <person name="Chovatia M."/>
            <person name="Cooper J."/>
            <person name="Damon W."/>
            <person name="Desjardin D."/>
            <person name="Finy P."/>
            <person name="Geml J."/>
            <person name="Haridas S."/>
            <person name="Hughes K."/>
            <person name="Justo A."/>
            <person name="Karasinski D."/>
            <person name="Kautmanova I."/>
            <person name="Kiss B."/>
            <person name="Kocsube S."/>
            <person name="Kotiranta H."/>
            <person name="LaButti K.M."/>
            <person name="Lechner B.E."/>
            <person name="Liimatainen K."/>
            <person name="Lipzen A."/>
            <person name="Lukacs Z."/>
            <person name="Mihaltcheva S."/>
            <person name="Morgado L.N."/>
            <person name="Niskanen T."/>
            <person name="Noordeloos M.E."/>
            <person name="Ohm R.A."/>
            <person name="Ortiz-Santana B."/>
            <person name="Ovrebo C."/>
            <person name="Racz N."/>
            <person name="Riley R."/>
            <person name="Savchenko A."/>
            <person name="Shiryaev A."/>
            <person name="Soop K."/>
            <person name="Spirin V."/>
            <person name="Szebenyi C."/>
            <person name="Tomsovsky M."/>
            <person name="Tulloss R.E."/>
            <person name="Uehling J."/>
            <person name="Grigoriev I.V."/>
            <person name="Vagvolgyi C."/>
            <person name="Papp T."/>
            <person name="Martin F.M."/>
            <person name="Miettinen O."/>
            <person name="Hibbett D.S."/>
            <person name="Nagy L.G."/>
        </authorList>
    </citation>
    <scope>NUCLEOTIDE SEQUENCE [LARGE SCALE GENOMIC DNA]</scope>
    <source>
        <strain evidence="6 7">CBS 166.37</strain>
    </source>
</reference>
<evidence type="ECO:0000256" key="2">
    <source>
        <dbReference type="ARBA" id="ARBA00022630"/>
    </source>
</evidence>
<dbReference type="GO" id="GO:0016491">
    <property type="term" value="F:oxidoreductase activity"/>
    <property type="evidence" value="ECO:0007669"/>
    <property type="project" value="UniProtKB-KW"/>
</dbReference>
<dbReference type="InterPro" id="IPR036318">
    <property type="entry name" value="FAD-bd_PCMH-like_sf"/>
</dbReference>
<comment type="similarity">
    <text evidence="1">Belongs to the oxygen-dependent FAD-linked oxidoreductase family.</text>
</comment>
<dbReference type="PANTHER" id="PTHR42973">
    <property type="entry name" value="BINDING OXIDOREDUCTASE, PUTATIVE (AFU_ORTHOLOGUE AFUA_1G17690)-RELATED"/>
    <property type="match status" value="1"/>
</dbReference>
<evidence type="ECO:0000256" key="1">
    <source>
        <dbReference type="ARBA" id="ARBA00005466"/>
    </source>
</evidence>
<dbReference type="Gene3D" id="3.30.465.10">
    <property type="match status" value="1"/>
</dbReference>
<gene>
    <name evidence="6" type="ORF">BDQ12DRAFT_766709</name>
</gene>
<keyword evidence="3" id="KW-0274">FAD</keyword>
<dbReference type="InterPro" id="IPR016166">
    <property type="entry name" value="FAD-bd_PCMH"/>
</dbReference>
<proteinExistence type="inferred from homology"/>
<protein>
    <submittedName>
        <fullName evidence="6">FAD dependent oxidoreductase</fullName>
    </submittedName>
</protein>
<organism evidence="6 7">
    <name type="scientific">Crucibulum laeve</name>
    <dbReference type="NCBI Taxonomy" id="68775"/>
    <lineage>
        <taxon>Eukaryota</taxon>
        <taxon>Fungi</taxon>
        <taxon>Dikarya</taxon>
        <taxon>Basidiomycota</taxon>
        <taxon>Agaricomycotina</taxon>
        <taxon>Agaricomycetes</taxon>
        <taxon>Agaricomycetidae</taxon>
        <taxon>Agaricales</taxon>
        <taxon>Agaricineae</taxon>
        <taxon>Nidulariaceae</taxon>
        <taxon>Crucibulum</taxon>
    </lineage>
</organism>
<feature type="domain" description="FAD-binding PCMH-type" evidence="5">
    <location>
        <begin position="20"/>
        <end position="190"/>
    </location>
</feature>
<dbReference type="AlphaFoldDB" id="A0A5C3LLD4"/>
<keyword evidence="2" id="KW-0285">Flavoprotein</keyword>
<dbReference type="InterPro" id="IPR016167">
    <property type="entry name" value="FAD-bd_PCMH_sub1"/>
</dbReference>
<dbReference type="Pfam" id="PF08031">
    <property type="entry name" value="BBE"/>
    <property type="match status" value="1"/>
</dbReference>
<dbReference type="PROSITE" id="PS51387">
    <property type="entry name" value="FAD_PCMH"/>
    <property type="match status" value="1"/>
</dbReference>
<dbReference type="Pfam" id="PF01565">
    <property type="entry name" value="FAD_binding_4"/>
    <property type="match status" value="1"/>
</dbReference>
<dbReference type="Proteomes" id="UP000308652">
    <property type="component" value="Unassembled WGS sequence"/>
</dbReference>
<evidence type="ECO:0000259" key="5">
    <source>
        <dbReference type="PROSITE" id="PS51387"/>
    </source>
</evidence>
<dbReference type="PANTHER" id="PTHR42973:SF13">
    <property type="entry name" value="FAD-BINDING PCMH-TYPE DOMAIN-CONTAINING PROTEIN"/>
    <property type="match status" value="1"/>
</dbReference>
<name>A0A5C3LLD4_9AGAR</name>
<feature type="non-terminal residue" evidence="6">
    <location>
        <position position="1"/>
    </location>
</feature>
<evidence type="ECO:0000256" key="3">
    <source>
        <dbReference type="ARBA" id="ARBA00022827"/>
    </source>
</evidence>
<dbReference type="InterPro" id="IPR006094">
    <property type="entry name" value="Oxid_FAD_bind_N"/>
</dbReference>
<accession>A0A5C3LLD4</accession>
<dbReference type="GO" id="GO:0071949">
    <property type="term" value="F:FAD binding"/>
    <property type="evidence" value="ECO:0007669"/>
    <property type="project" value="InterPro"/>
</dbReference>
<dbReference type="Gene3D" id="3.40.462.20">
    <property type="match status" value="1"/>
</dbReference>
<dbReference type="InterPro" id="IPR050416">
    <property type="entry name" value="FAD-linked_Oxidoreductase"/>
</dbReference>
<evidence type="ECO:0000313" key="7">
    <source>
        <dbReference type="Proteomes" id="UP000308652"/>
    </source>
</evidence>
<dbReference type="OrthoDB" id="2151789at2759"/>
<dbReference type="STRING" id="68775.A0A5C3LLD4"/>
<sequence>YVAGDSLYTEGITHWANGSGTQVSQCVVEPVNSKDVATILRFLGSTRTPFAVKGAGHHANPGFSSTTGVHISMRQFNEITYNEAAQTVRVGAGLLWDDIYAKLAPHNVSVVGARALGVGVPGFLLGGGYSWLGNQYGLALDNVMSYELVQPTGKIVEVTQASQPDLFFALKGGGNNFGIVTKFTLKTYPQGPVWGGLIMIDGSHIPEVADAVTDFSLNIDDPKAGMDTLYINVNGSVVVTQLVFYDGPAPPPGIFEAILAIPSFVKDVQTRSFLSFMASGGPFPVDQRTLFHSVSMLQFSPTISEVIRNETVFWGEFLKDKSASVVSYAIEPFHPGIYAHNTTATAFPADRSIPFYPYIIWFCWKDPAMDDVFYDAARQSAEVIADAAIAEGQTAVAYTPMYINPSLIGTPLERLYGKNIPRLRKIKAKVDPQNVMGLAGGFKL</sequence>
<keyword evidence="4" id="KW-0560">Oxidoreductase</keyword>
<dbReference type="SUPFAM" id="SSF56176">
    <property type="entry name" value="FAD-binding/transporter-associated domain-like"/>
    <property type="match status" value="1"/>
</dbReference>
<evidence type="ECO:0000256" key="4">
    <source>
        <dbReference type="ARBA" id="ARBA00023002"/>
    </source>
</evidence>
<dbReference type="InterPro" id="IPR016169">
    <property type="entry name" value="FAD-bd_PCMH_sub2"/>
</dbReference>
<dbReference type="Gene3D" id="3.30.43.10">
    <property type="entry name" value="Uridine Diphospho-n-acetylenolpyruvylglucosamine Reductase, domain 2"/>
    <property type="match status" value="1"/>
</dbReference>
<keyword evidence="7" id="KW-1185">Reference proteome</keyword>